<evidence type="ECO:0000256" key="1">
    <source>
        <dbReference type="SAM" id="Phobius"/>
    </source>
</evidence>
<keyword evidence="1" id="KW-0812">Transmembrane</keyword>
<reference evidence="2" key="1">
    <citation type="submission" date="2014-08" db="EMBL/GenBank/DDBJ databases">
        <authorList>
            <person name="Sharma Rahul"/>
            <person name="Thines Marco"/>
        </authorList>
    </citation>
    <scope>NUCLEOTIDE SEQUENCE</scope>
</reference>
<proteinExistence type="predicted"/>
<organism evidence="2">
    <name type="scientific">Phaffia rhodozyma</name>
    <name type="common">Yeast</name>
    <name type="synonym">Xanthophyllomyces dendrorhous</name>
    <dbReference type="NCBI Taxonomy" id="264483"/>
    <lineage>
        <taxon>Eukaryota</taxon>
        <taxon>Fungi</taxon>
        <taxon>Dikarya</taxon>
        <taxon>Basidiomycota</taxon>
        <taxon>Agaricomycotina</taxon>
        <taxon>Tremellomycetes</taxon>
        <taxon>Cystofilobasidiales</taxon>
        <taxon>Mrakiaceae</taxon>
        <taxon>Phaffia</taxon>
    </lineage>
</organism>
<keyword evidence="1" id="KW-0472">Membrane</keyword>
<sequence length="707" mass="81531">MEKHLLTPLNREHASTDSILDSADDRLSLRTRRKPVLTRRRLLILIAILVILGISGGAICLVFSPAFLSDLEKKFPSINDSDLYVDFPPETWSFEDWQPLYSQAVFSRISLNSTDTIFTKTIDLPIPLDVLSRFYEPHTFFPEIVNTFVIVPSDPDPILNSPNPPRVEMVEFVPWRPSFYTPNPASLTKNGIQHLARPMDPILGPPQDNLRLENASRSLNAFYDSGAVKEFALRPVIDERVVWDRSNWFDEVDSQPGQTEEMENAMHESHFIAYKRDANLKIKSRSWLSMVKETPKYDRVEYDRKRRDVNFRHTTFQTDHLNTWIDLRHVPFRGIGHYRSLIIQHFDRSSSRGPTEEQWSHRSEETSFYGPYMTLRDHAAGSEDWIPLPRIDKSSNTQADPFIVPWHITFDLSSKSKIIAVDKINKDNSRWLDRYIPYNPFGGDGYSEALTLQMMDFINAIFGNSHTYSKRPVLRSVFFIIGGLIQYPLGSAWMLATVQVINIVSIWRWACLWWGIGFRWNGRSGSIPVGLERFGRTHSERTSRRADQKLTWVQRSVLVVILTIILTYLPGLTYHISPRYLQVPPSYYDRHGSSVFFHTVSTWSTKLRLLEYGASLRTSLSIMAVSAQALLNWRLGTFAGSFPALAWTQVVGTVLLWTPTVFHSVFGKFQETNPLRMSDVLRFLLDLVILWQAVNLPTVNQEEEEDE</sequence>
<keyword evidence="1" id="KW-1133">Transmembrane helix</keyword>
<protein>
    <submittedName>
        <fullName evidence="2">Uncharacterized protein</fullName>
    </submittedName>
</protein>
<feature type="transmembrane region" description="Helical" evidence="1">
    <location>
        <begin position="552"/>
        <end position="569"/>
    </location>
</feature>
<evidence type="ECO:0000313" key="2">
    <source>
        <dbReference type="EMBL" id="CDZ98661.1"/>
    </source>
</evidence>
<accession>A0A0F7SI61</accession>
<feature type="transmembrane region" description="Helical" evidence="1">
    <location>
        <begin position="42"/>
        <end position="68"/>
    </location>
</feature>
<name>A0A0F7SI61_PHARH</name>
<dbReference type="EMBL" id="LN483345">
    <property type="protein sequence ID" value="CDZ98661.1"/>
    <property type="molecule type" value="Genomic_DNA"/>
</dbReference>
<dbReference type="AlphaFoldDB" id="A0A0F7SI61"/>